<dbReference type="EMBL" id="UINC01203687">
    <property type="protein sequence ID" value="SVE24064.1"/>
    <property type="molecule type" value="Genomic_DNA"/>
</dbReference>
<feature type="compositionally biased region" description="Basic and acidic residues" evidence="1">
    <location>
        <begin position="1"/>
        <end position="29"/>
    </location>
</feature>
<feature type="region of interest" description="Disordered" evidence="1">
    <location>
        <begin position="1"/>
        <end position="40"/>
    </location>
</feature>
<evidence type="ECO:0000256" key="1">
    <source>
        <dbReference type="SAM" id="MobiDB-lite"/>
    </source>
</evidence>
<organism evidence="2">
    <name type="scientific">marine metagenome</name>
    <dbReference type="NCBI Taxonomy" id="408172"/>
    <lineage>
        <taxon>unclassified sequences</taxon>
        <taxon>metagenomes</taxon>
        <taxon>ecological metagenomes</taxon>
    </lineage>
</organism>
<protein>
    <submittedName>
        <fullName evidence="2">Uncharacterized protein</fullName>
    </submittedName>
</protein>
<proteinExistence type="predicted"/>
<reference evidence="2" key="1">
    <citation type="submission" date="2018-05" db="EMBL/GenBank/DDBJ databases">
        <authorList>
            <person name="Lanie J.A."/>
            <person name="Ng W.-L."/>
            <person name="Kazmierczak K.M."/>
            <person name="Andrzejewski T.M."/>
            <person name="Davidsen T.M."/>
            <person name="Wayne K.J."/>
            <person name="Tettelin H."/>
            <person name="Glass J.I."/>
            <person name="Rusch D."/>
            <person name="Podicherti R."/>
            <person name="Tsui H.-C.T."/>
            <person name="Winkler M.E."/>
        </authorList>
    </citation>
    <scope>NUCLEOTIDE SEQUENCE</scope>
</reference>
<feature type="non-terminal residue" evidence="2">
    <location>
        <position position="40"/>
    </location>
</feature>
<accession>A0A383BVX2</accession>
<dbReference type="AlphaFoldDB" id="A0A383BVX2"/>
<name>A0A383BVX2_9ZZZZ</name>
<sequence>MRRYGNRDRERWVDDRTETLEPSRGPRTELDDDVMQVKNP</sequence>
<evidence type="ECO:0000313" key="2">
    <source>
        <dbReference type="EMBL" id="SVE24064.1"/>
    </source>
</evidence>
<gene>
    <name evidence="2" type="ORF">METZ01_LOCUS476918</name>
</gene>